<feature type="compositionally biased region" description="Pro residues" evidence="10">
    <location>
        <begin position="1060"/>
        <end position="1072"/>
    </location>
</feature>
<dbReference type="SUPFAM" id="SSF82693">
    <property type="entry name" value="Multidrug efflux transporter AcrB pore domain, PN1, PN2, PC1 and PC2 subdomains"/>
    <property type="match status" value="4"/>
</dbReference>
<sequence length="1072" mass="113869">MRLSHFFIDRPIFAAVVSILIVLIGAFAYPSLPVAQYPEIAPPTVSVTASYPGASAEVLADTVAAPLEQEINGVENMLYITSSSTANGQVTINVVFALGTNLDTAQVLVQNRVSSAEPRLPDTVRALGVTTRKNTPDILMVVFLSSPDGSHDVQYLSNYATLQVRDRLLRQGGIGGVNLFGARDYAMRVWIDPEKAASRNLNASDIVNALRNQNVQVAAGSVGAPPFARGGSGFELSVQTQGRLSTPEEFGQIVIKAAPDGALTRVSDVARIEVGAQDYGTNTAVDATPGVGLGITQLPGSNALATAEAVIATMEEAKKSFPPGVAYSIPYNPTEYVAASIESVQETLVEAIILVVLVVLIFLQSWRAALIPVLAIPVSLVGTFAVMAAFGYSLNNLSLFGLVLAIGIVVDDAIVVVENVERELRAGYSPRDAAYRTMDEVGGALVAIALTLCAVFVPTAFISGISGQFYKQFALTISAATLISMVVSLTLSPALAALLFKPHEAHHDEPRGRFAFVQRAANGFNRGFDWLSDRYGRLTARTVRTVGIVLVLYVVLLGVAGWRFNATPTGFIPAQDQGYLIGVVQMPPGSTLERTDAVMKQAVKTARSVKGVHHIVNIAGLDGASFSNAPNAGTMFLALDDFATRKKNNQTGDSILADLRGKLSQIDSANLLVIAPPPVRGIGTGGGFKMMVQDRGSKGAQALEGATMGMMMKGNATPGLTSVFTLFNTGTPRIYADIDREKAQQLGVAPSDVFSTMQTYLGSTYVNDFNLFGRTYRVTAQADAPYRQAPSDILALKTRSTSGAMVPIGSVATLKDISGPYRVVRHNLYPAAELQGDTLPGFSSGQSLAAMEDLAAKNLPEGFGYEWTELAYQQKTQGNTAAIVFALAVVFVFLLLAAQYESLVLPLAVILIVPMCLLAAILGVNLRGFDNNILTQIGLVVLVGLAAKNAILIVEFAKQAEERGEDRWQAAESAARTRLRPILMTSFAFILGVVPLVIASGPGAEMRQALGTAVFFGMIGVTIFGLIFTPVFYVIASWISSKLPHKHREAAVVPPGQRDPAPPPHTAPEPAT</sequence>
<feature type="transmembrane region" description="Helical" evidence="9">
    <location>
        <begin position="903"/>
        <end position="924"/>
    </location>
</feature>
<feature type="transmembrane region" description="Helical" evidence="9">
    <location>
        <begin position="543"/>
        <end position="564"/>
    </location>
</feature>
<name>A0A552U7D6_9SPHN</name>
<feature type="transmembrane region" description="Helical" evidence="9">
    <location>
        <begin position="1013"/>
        <end position="1039"/>
    </location>
</feature>
<comment type="subcellular location">
    <subcellularLocation>
        <location evidence="1 9">Cell inner membrane</location>
        <topology evidence="1 9">Multi-pass membrane protein</topology>
    </subcellularLocation>
</comment>
<feature type="transmembrane region" description="Helical" evidence="9">
    <location>
        <begin position="936"/>
        <end position="957"/>
    </location>
</feature>
<dbReference type="Proteomes" id="UP000317894">
    <property type="component" value="Unassembled WGS sequence"/>
</dbReference>
<dbReference type="InterPro" id="IPR027463">
    <property type="entry name" value="AcrB_DN_DC_subdom"/>
</dbReference>
<evidence type="ECO:0000256" key="8">
    <source>
        <dbReference type="ARBA" id="ARBA00023136"/>
    </source>
</evidence>
<evidence type="ECO:0000313" key="12">
    <source>
        <dbReference type="EMBL" id="TRW14128.1"/>
    </source>
</evidence>
<comment type="similarity">
    <text evidence="2 9">Belongs to the resistance-nodulation-cell division (RND) (TC 2.A.6) family.</text>
</comment>
<feature type="transmembrane region" description="Helical" evidence="9">
    <location>
        <begin position="441"/>
        <end position="461"/>
    </location>
</feature>
<dbReference type="NCBIfam" id="NF000282">
    <property type="entry name" value="RND_permease_1"/>
    <property type="match status" value="1"/>
</dbReference>
<dbReference type="FunFam" id="3.30.70.1430:FF:000001">
    <property type="entry name" value="Efflux pump membrane transporter"/>
    <property type="match status" value="1"/>
</dbReference>
<keyword evidence="6 9" id="KW-0812">Transmembrane</keyword>
<keyword evidence="8 9" id="KW-0472">Membrane</keyword>
<evidence type="ECO:0000256" key="9">
    <source>
        <dbReference type="RuleBase" id="RU364070"/>
    </source>
</evidence>
<evidence type="ECO:0000256" key="6">
    <source>
        <dbReference type="ARBA" id="ARBA00022692"/>
    </source>
</evidence>
<dbReference type="Gene3D" id="3.30.70.1320">
    <property type="entry name" value="Multidrug efflux transporter AcrB pore domain like"/>
    <property type="match status" value="1"/>
</dbReference>
<evidence type="ECO:0000256" key="7">
    <source>
        <dbReference type="ARBA" id="ARBA00022989"/>
    </source>
</evidence>
<dbReference type="FunFam" id="1.20.1640.10:FF:000001">
    <property type="entry name" value="Efflux pump membrane transporter"/>
    <property type="match status" value="1"/>
</dbReference>
<dbReference type="InterPro" id="IPR000731">
    <property type="entry name" value="SSD"/>
</dbReference>
<feature type="transmembrane region" description="Helical" evidence="9">
    <location>
        <begin position="398"/>
        <end position="420"/>
    </location>
</feature>
<organism evidence="12 13">
    <name type="scientific">Glacieibacterium frigidum</name>
    <dbReference type="NCBI Taxonomy" id="2593303"/>
    <lineage>
        <taxon>Bacteria</taxon>
        <taxon>Pseudomonadati</taxon>
        <taxon>Pseudomonadota</taxon>
        <taxon>Alphaproteobacteria</taxon>
        <taxon>Sphingomonadales</taxon>
        <taxon>Sphingosinicellaceae</taxon>
        <taxon>Glacieibacterium</taxon>
    </lineage>
</organism>
<evidence type="ECO:0000256" key="3">
    <source>
        <dbReference type="ARBA" id="ARBA00022448"/>
    </source>
</evidence>
<evidence type="ECO:0000313" key="13">
    <source>
        <dbReference type="Proteomes" id="UP000317894"/>
    </source>
</evidence>
<feature type="transmembrane region" description="Helical" evidence="9">
    <location>
        <begin position="982"/>
        <end position="1001"/>
    </location>
</feature>
<dbReference type="InterPro" id="IPR001036">
    <property type="entry name" value="Acrflvin-R"/>
</dbReference>
<feature type="transmembrane region" description="Helical" evidence="9">
    <location>
        <begin position="12"/>
        <end position="32"/>
    </location>
</feature>
<dbReference type="GO" id="GO:0005886">
    <property type="term" value="C:plasma membrane"/>
    <property type="evidence" value="ECO:0007669"/>
    <property type="project" value="UniProtKB-SubCell"/>
</dbReference>
<dbReference type="PANTHER" id="PTHR32063">
    <property type="match status" value="1"/>
</dbReference>
<dbReference type="Pfam" id="PF00873">
    <property type="entry name" value="ACR_tran"/>
    <property type="match status" value="1"/>
</dbReference>
<evidence type="ECO:0000256" key="2">
    <source>
        <dbReference type="ARBA" id="ARBA00010942"/>
    </source>
</evidence>
<accession>A0A552U7D6</accession>
<evidence type="ECO:0000256" key="4">
    <source>
        <dbReference type="ARBA" id="ARBA00022475"/>
    </source>
</evidence>
<evidence type="ECO:0000256" key="5">
    <source>
        <dbReference type="ARBA" id="ARBA00022519"/>
    </source>
</evidence>
<dbReference type="PANTHER" id="PTHR32063:SF11">
    <property type="entry name" value="CATION OR DRUG EFFLUX SYSTEM PROTEIN"/>
    <property type="match status" value="1"/>
</dbReference>
<dbReference type="GO" id="GO:0009636">
    <property type="term" value="P:response to toxic substance"/>
    <property type="evidence" value="ECO:0007669"/>
    <property type="project" value="UniProtKB-ARBA"/>
</dbReference>
<feature type="domain" description="SSD" evidence="11">
    <location>
        <begin position="369"/>
        <end position="498"/>
    </location>
</feature>
<feature type="region of interest" description="Disordered" evidence="10">
    <location>
        <begin position="1049"/>
        <end position="1072"/>
    </location>
</feature>
<dbReference type="PROSITE" id="PS50156">
    <property type="entry name" value="SSD"/>
    <property type="match status" value="1"/>
</dbReference>
<dbReference type="InterPro" id="IPR004764">
    <property type="entry name" value="MdtF-like"/>
</dbReference>
<dbReference type="PRINTS" id="PR00702">
    <property type="entry name" value="ACRIFLAVINRP"/>
</dbReference>
<dbReference type="Gene3D" id="3.30.70.1430">
    <property type="entry name" value="Multidrug efflux transporter AcrB pore domain"/>
    <property type="match status" value="2"/>
</dbReference>
<keyword evidence="4" id="KW-1003">Cell membrane</keyword>
<feature type="transmembrane region" description="Helical" evidence="9">
    <location>
        <begin position="878"/>
        <end position="896"/>
    </location>
</feature>
<dbReference type="Gene3D" id="3.30.70.1440">
    <property type="entry name" value="Multidrug efflux transporter AcrB pore domain"/>
    <property type="match status" value="1"/>
</dbReference>
<dbReference type="OrthoDB" id="9807350at2"/>
<dbReference type="SUPFAM" id="SSF82866">
    <property type="entry name" value="Multidrug efflux transporter AcrB transmembrane domain"/>
    <property type="match status" value="2"/>
</dbReference>
<keyword evidence="3 9" id="KW-0813">Transport</keyword>
<dbReference type="AlphaFoldDB" id="A0A552U7D6"/>
<feature type="transmembrane region" description="Helical" evidence="9">
    <location>
        <begin position="473"/>
        <end position="500"/>
    </location>
</feature>
<evidence type="ECO:0000256" key="1">
    <source>
        <dbReference type="ARBA" id="ARBA00004429"/>
    </source>
</evidence>
<feature type="transmembrane region" description="Helical" evidence="9">
    <location>
        <begin position="347"/>
        <end position="363"/>
    </location>
</feature>
<gene>
    <name evidence="12" type="ORF">FMM06_10385</name>
</gene>
<dbReference type="RefSeq" id="WP_144237334.1">
    <property type="nucleotide sequence ID" value="NZ_VJWA01000002.1"/>
</dbReference>
<feature type="transmembrane region" description="Helical" evidence="9">
    <location>
        <begin position="370"/>
        <end position="392"/>
    </location>
</feature>
<dbReference type="GO" id="GO:0042910">
    <property type="term" value="F:xenobiotic transmembrane transporter activity"/>
    <property type="evidence" value="ECO:0007669"/>
    <property type="project" value="TreeGrafter"/>
</dbReference>
<comment type="caution">
    <text evidence="12">The sequence shown here is derived from an EMBL/GenBank/DDBJ whole genome shotgun (WGS) entry which is preliminary data.</text>
</comment>
<keyword evidence="5 9" id="KW-0997">Cell inner membrane</keyword>
<keyword evidence="13" id="KW-1185">Reference proteome</keyword>
<evidence type="ECO:0000259" key="11">
    <source>
        <dbReference type="PROSITE" id="PS50156"/>
    </source>
</evidence>
<dbReference type="EMBL" id="VJWA01000002">
    <property type="protein sequence ID" value="TRW14128.1"/>
    <property type="molecule type" value="Genomic_DNA"/>
</dbReference>
<dbReference type="SUPFAM" id="SSF82714">
    <property type="entry name" value="Multidrug efflux transporter AcrB TolC docking domain, DN and DC subdomains"/>
    <property type="match status" value="2"/>
</dbReference>
<keyword evidence="7 9" id="KW-1133">Transmembrane helix</keyword>
<proteinExistence type="inferred from homology"/>
<evidence type="ECO:0000256" key="10">
    <source>
        <dbReference type="SAM" id="MobiDB-lite"/>
    </source>
</evidence>
<protein>
    <recommendedName>
        <fullName evidence="9">Efflux pump membrane transporter</fullName>
    </recommendedName>
</protein>
<dbReference type="GO" id="GO:0015562">
    <property type="term" value="F:efflux transmembrane transporter activity"/>
    <property type="evidence" value="ECO:0007669"/>
    <property type="project" value="InterPro"/>
</dbReference>
<reference evidence="12 13" key="1">
    <citation type="submission" date="2019-07" db="EMBL/GenBank/DDBJ databases">
        <title>Novel species isolated from glacier.</title>
        <authorList>
            <person name="Liu Q."/>
            <person name="Xin Y.-H."/>
        </authorList>
    </citation>
    <scope>NUCLEOTIDE SEQUENCE [LARGE SCALE GENOMIC DNA]</scope>
    <source>
        <strain evidence="12 13">LB1R16</strain>
    </source>
</reference>
<dbReference type="NCBIfam" id="TIGR00915">
    <property type="entry name" value="2A0602"/>
    <property type="match status" value="1"/>
</dbReference>
<dbReference type="Gene3D" id="3.30.2090.10">
    <property type="entry name" value="Multidrug efflux transporter AcrB TolC docking domain, DN and DC subdomains"/>
    <property type="match status" value="2"/>
</dbReference>
<dbReference type="Gene3D" id="1.20.1640.10">
    <property type="entry name" value="Multidrug efflux transporter AcrB transmembrane domain"/>
    <property type="match status" value="2"/>
</dbReference>